<dbReference type="InterPro" id="IPR004013">
    <property type="entry name" value="PHP_dom"/>
</dbReference>
<dbReference type="EMBL" id="CP042905">
    <property type="protein sequence ID" value="QEE17156.1"/>
    <property type="molecule type" value="Genomic_DNA"/>
</dbReference>
<dbReference type="Proteomes" id="UP000321408">
    <property type="component" value="Chromosome"/>
</dbReference>
<evidence type="ECO:0000313" key="3">
    <source>
        <dbReference type="EMBL" id="QEE17156.1"/>
    </source>
</evidence>
<dbReference type="KEGG" id="psyt:DSAG12_02988"/>
<feature type="transmembrane region" description="Helical" evidence="1">
    <location>
        <begin position="311"/>
        <end position="334"/>
    </location>
</feature>
<dbReference type="OrthoDB" id="50465at2157"/>
<dbReference type="PANTHER" id="PTHR42924:SF3">
    <property type="entry name" value="POLYMERASE_HISTIDINOL PHOSPHATASE N-TERMINAL DOMAIN-CONTAINING PROTEIN"/>
    <property type="match status" value="1"/>
</dbReference>
<organism evidence="3 4">
    <name type="scientific">Promethearchaeum syntrophicum</name>
    <dbReference type="NCBI Taxonomy" id="2594042"/>
    <lineage>
        <taxon>Archaea</taxon>
        <taxon>Promethearchaeati</taxon>
        <taxon>Promethearchaeota</taxon>
        <taxon>Promethearchaeia</taxon>
        <taxon>Promethearchaeales</taxon>
        <taxon>Promethearchaeaceae</taxon>
        <taxon>Promethearchaeum</taxon>
    </lineage>
</organism>
<dbReference type="GO" id="GO:0004534">
    <property type="term" value="F:5'-3' RNA exonuclease activity"/>
    <property type="evidence" value="ECO:0007669"/>
    <property type="project" value="TreeGrafter"/>
</dbReference>
<dbReference type="AlphaFoldDB" id="A0A5B9DEI0"/>
<sequence length="351" mass="41147">MKAKLKSFLIRFLFFNVFFAIFVGISIRTTIKPIPYGKYTDNDWDSLQYSPSYNQSEWNILLDGHSHTYYSDGELSPRQNILWHMALGYNAMVLTDHNTFEGVYEIRDIARNEFNNTFKVLLGMEWTTNRGHFNLIFPPNTTQDNFNDYIPSTNYASNPSDEEIVAVFKKTHDLGGIVVINHVLWSRSMCKGFPTIEQLDLWGADYIEIGNGEDYDEESYQYCLENDLGIITGSDMHIPEKTFSWTELKVNNFSEDEIFEQLMQKNTNILYNKSGSLYGITHQFNIGYALMIGFIEFGQVLKKIYSDPQYVLLYITFFSSIYMIFFMIEIYKLVKPKIKEKKQRWLSKKKK</sequence>
<keyword evidence="1" id="KW-0812">Transmembrane</keyword>
<dbReference type="InterPro" id="IPR003141">
    <property type="entry name" value="Pol/His_phosphatase_N"/>
</dbReference>
<gene>
    <name evidence="3" type="ORF">DSAG12_02988</name>
</gene>
<protein>
    <submittedName>
        <fullName evidence="3">PHP domain-containing protein</fullName>
    </submittedName>
</protein>
<reference evidence="3 4" key="1">
    <citation type="journal article" date="2020" name="Nature">
        <title>Isolation of an archaeon at the prokaryote-eukaryote interface.</title>
        <authorList>
            <person name="Imachi H."/>
            <person name="Nobu M.K."/>
            <person name="Nakahara N."/>
            <person name="Morono Y."/>
            <person name="Ogawara M."/>
            <person name="Takaki Y."/>
            <person name="Takano Y."/>
            <person name="Uematsu K."/>
            <person name="Ikuta T."/>
            <person name="Ito M."/>
            <person name="Matsui Y."/>
            <person name="Miyazaki M."/>
            <person name="Murata K."/>
            <person name="Saito Y."/>
            <person name="Sakai S."/>
            <person name="Song C."/>
            <person name="Tasumi E."/>
            <person name="Yamanaka Y."/>
            <person name="Yamaguchi T."/>
            <person name="Kamagata Y."/>
            <person name="Tamaki H."/>
            <person name="Takai K."/>
        </authorList>
    </citation>
    <scope>NUCLEOTIDE SEQUENCE [LARGE SCALE GENOMIC DNA]</scope>
    <source>
        <strain evidence="3 4">MK-D1</strain>
    </source>
</reference>
<feature type="domain" description="Polymerase/histidinol phosphatase N-terminal" evidence="2">
    <location>
        <begin position="62"/>
        <end position="130"/>
    </location>
</feature>
<dbReference type="InterPro" id="IPR052018">
    <property type="entry name" value="PHP_domain"/>
</dbReference>
<evidence type="ECO:0000313" key="4">
    <source>
        <dbReference type="Proteomes" id="UP000321408"/>
    </source>
</evidence>
<name>A0A5B9DEI0_9ARCH</name>
<feature type="transmembrane region" description="Helical" evidence="1">
    <location>
        <begin position="12"/>
        <end position="31"/>
    </location>
</feature>
<dbReference type="RefSeq" id="WP_147664068.1">
    <property type="nucleotide sequence ID" value="NZ_CP042905.2"/>
</dbReference>
<dbReference type="InterPro" id="IPR016195">
    <property type="entry name" value="Pol/histidinol_Pase-like"/>
</dbReference>
<evidence type="ECO:0000256" key="1">
    <source>
        <dbReference type="SAM" id="Phobius"/>
    </source>
</evidence>
<dbReference type="Pfam" id="PF02811">
    <property type="entry name" value="PHP"/>
    <property type="match status" value="1"/>
</dbReference>
<dbReference type="SUPFAM" id="SSF89550">
    <property type="entry name" value="PHP domain-like"/>
    <property type="match status" value="1"/>
</dbReference>
<dbReference type="GeneID" id="41330964"/>
<proteinExistence type="predicted"/>
<dbReference type="SMART" id="SM00481">
    <property type="entry name" value="POLIIIAc"/>
    <property type="match status" value="1"/>
</dbReference>
<evidence type="ECO:0000259" key="2">
    <source>
        <dbReference type="SMART" id="SM00481"/>
    </source>
</evidence>
<dbReference type="PANTHER" id="PTHR42924">
    <property type="entry name" value="EXONUCLEASE"/>
    <property type="match status" value="1"/>
</dbReference>
<keyword evidence="1" id="KW-1133">Transmembrane helix</keyword>
<reference evidence="3 4" key="2">
    <citation type="journal article" date="2024" name="Int. J. Syst. Evol. Microbiol.">
        <title>Promethearchaeum syntrophicum gen. nov., sp. nov., an anaerobic, obligately syntrophic archaeon, the first isolate of the lineage 'Asgard' archaea, and proposal of the new archaeal phylum Promethearchaeota phyl. nov. and kingdom Promethearchaeati regn. nov.</title>
        <authorList>
            <person name="Imachi H."/>
            <person name="Nobu M.K."/>
            <person name="Kato S."/>
            <person name="Takaki Y."/>
            <person name="Miyazaki M."/>
            <person name="Miyata M."/>
            <person name="Ogawara M."/>
            <person name="Saito Y."/>
            <person name="Sakai S."/>
            <person name="Tahara Y.O."/>
            <person name="Takano Y."/>
            <person name="Tasumi E."/>
            <person name="Uematsu K."/>
            <person name="Yoshimura T."/>
            <person name="Itoh T."/>
            <person name="Ohkuma M."/>
            <person name="Takai K."/>
        </authorList>
    </citation>
    <scope>NUCLEOTIDE SEQUENCE [LARGE SCALE GENOMIC DNA]</scope>
    <source>
        <strain evidence="3 4">MK-D1</strain>
    </source>
</reference>
<keyword evidence="1" id="KW-0472">Membrane</keyword>
<dbReference type="GO" id="GO:0035312">
    <property type="term" value="F:5'-3' DNA exonuclease activity"/>
    <property type="evidence" value="ECO:0007669"/>
    <property type="project" value="TreeGrafter"/>
</dbReference>
<keyword evidence="4" id="KW-1185">Reference proteome</keyword>
<dbReference type="Gene3D" id="3.20.20.140">
    <property type="entry name" value="Metal-dependent hydrolases"/>
    <property type="match status" value="1"/>
</dbReference>
<accession>A0A5B9DEI0</accession>